<name>A0A395M5Y4_9HYPO</name>
<dbReference type="InterPro" id="IPR019038">
    <property type="entry name" value="POLD3"/>
</dbReference>
<organism evidence="2 3">
    <name type="scientific">Fusarium flagelliforme</name>
    <dbReference type="NCBI Taxonomy" id="2675880"/>
    <lineage>
        <taxon>Eukaryota</taxon>
        <taxon>Fungi</taxon>
        <taxon>Dikarya</taxon>
        <taxon>Ascomycota</taxon>
        <taxon>Pezizomycotina</taxon>
        <taxon>Sordariomycetes</taxon>
        <taxon>Hypocreomycetidae</taxon>
        <taxon>Hypocreales</taxon>
        <taxon>Nectriaceae</taxon>
        <taxon>Fusarium</taxon>
        <taxon>Fusarium incarnatum-equiseti species complex</taxon>
    </lineage>
</organism>
<feature type="region of interest" description="Disordered" evidence="1">
    <location>
        <begin position="17"/>
        <end position="68"/>
    </location>
</feature>
<dbReference type="PANTHER" id="PTHR17598">
    <property type="entry name" value="DNA POLYMERASE DELTA SUBUNIT 3"/>
    <property type="match status" value="1"/>
</dbReference>
<dbReference type="GO" id="GO:0006297">
    <property type="term" value="P:nucleotide-excision repair, DNA gap filling"/>
    <property type="evidence" value="ECO:0007669"/>
    <property type="project" value="TreeGrafter"/>
</dbReference>
<dbReference type="GO" id="GO:0043625">
    <property type="term" value="C:delta DNA polymerase complex"/>
    <property type="evidence" value="ECO:0007669"/>
    <property type="project" value="InterPro"/>
</dbReference>
<dbReference type="Proteomes" id="UP000265631">
    <property type="component" value="Unassembled WGS sequence"/>
</dbReference>
<dbReference type="GO" id="GO:1904161">
    <property type="term" value="P:DNA synthesis involved in UV-damage excision repair"/>
    <property type="evidence" value="ECO:0007669"/>
    <property type="project" value="TreeGrafter"/>
</dbReference>
<protein>
    <submittedName>
        <fullName evidence="2">DNA polymerase delta subunit 3</fullName>
    </submittedName>
</protein>
<reference evidence="2 3" key="1">
    <citation type="journal article" date="2018" name="PLoS Pathog.">
        <title>Evolution of structural diversity of trichothecenes, a family of toxins produced by plant pathogenic and entomopathogenic fungi.</title>
        <authorList>
            <person name="Proctor R.H."/>
            <person name="McCormick S.P."/>
            <person name="Kim H.S."/>
            <person name="Cardoza R.E."/>
            <person name="Stanley A.M."/>
            <person name="Lindo L."/>
            <person name="Kelly A."/>
            <person name="Brown D.W."/>
            <person name="Lee T."/>
            <person name="Vaughan M.M."/>
            <person name="Alexander N.J."/>
            <person name="Busman M."/>
            <person name="Gutierrez S."/>
        </authorList>
    </citation>
    <scope>NUCLEOTIDE SEQUENCE [LARGE SCALE GENOMIC DNA]</scope>
    <source>
        <strain evidence="2 3">NRRL 13405</strain>
    </source>
</reference>
<accession>A0A395M5Y4</accession>
<evidence type="ECO:0000313" key="3">
    <source>
        <dbReference type="Proteomes" id="UP000265631"/>
    </source>
</evidence>
<comment type="caution">
    <text evidence="2">The sequence shown here is derived from an EMBL/GenBank/DDBJ whole genome shotgun (WGS) entry which is preliminary data.</text>
</comment>
<feature type="compositionally biased region" description="Low complexity" evidence="1">
    <location>
        <begin position="34"/>
        <end position="48"/>
    </location>
</feature>
<dbReference type="EMBL" id="PXXK01000929">
    <property type="protein sequence ID" value="RFN40865.1"/>
    <property type="molecule type" value="Genomic_DNA"/>
</dbReference>
<sequence length="68" mass="7351">MKKKRILDDQGYMVTIQEPGWESFSEDEAPPPAKKTAPAPTPSSSTGSKAKKPAPKGQGNIMSFFAKK</sequence>
<evidence type="ECO:0000313" key="2">
    <source>
        <dbReference type="EMBL" id="RFN40865.1"/>
    </source>
</evidence>
<gene>
    <name evidence="2" type="ORF">FIE12Z_13022</name>
</gene>
<evidence type="ECO:0000256" key="1">
    <source>
        <dbReference type="SAM" id="MobiDB-lite"/>
    </source>
</evidence>
<dbReference type="Pfam" id="PF09507">
    <property type="entry name" value="CDC27"/>
    <property type="match status" value="1"/>
</dbReference>
<dbReference type="PANTHER" id="PTHR17598:SF13">
    <property type="entry name" value="DNA POLYMERASE DELTA SUBUNIT 3"/>
    <property type="match status" value="1"/>
</dbReference>
<dbReference type="AlphaFoldDB" id="A0A395M5Y4"/>
<dbReference type="GO" id="GO:0006271">
    <property type="term" value="P:DNA strand elongation involved in DNA replication"/>
    <property type="evidence" value="ECO:0007669"/>
    <property type="project" value="TreeGrafter"/>
</dbReference>
<dbReference type="STRING" id="2594813.A0A395M5Y4"/>
<proteinExistence type="predicted"/>
<keyword evidence="3" id="KW-1185">Reference proteome</keyword>
<dbReference type="GO" id="GO:0003887">
    <property type="term" value="F:DNA-directed DNA polymerase activity"/>
    <property type="evidence" value="ECO:0007669"/>
    <property type="project" value="TreeGrafter"/>
</dbReference>